<protein>
    <submittedName>
        <fullName evidence="2">Uncharacterized protein</fullName>
    </submittedName>
</protein>
<feature type="region of interest" description="Disordered" evidence="1">
    <location>
        <begin position="79"/>
        <end position="98"/>
    </location>
</feature>
<dbReference type="RefSeq" id="XP_052948531.1">
    <property type="nucleotide sequence ID" value="XM_053091701.1"/>
</dbReference>
<keyword evidence="3" id="KW-1185">Reference proteome</keyword>
<dbReference type="AlphaFoldDB" id="A0AA38HGX2"/>
<evidence type="ECO:0000313" key="2">
    <source>
        <dbReference type="EMBL" id="KAI9638754.1"/>
    </source>
</evidence>
<proteinExistence type="predicted"/>
<evidence type="ECO:0000313" key="3">
    <source>
        <dbReference type="Proteomes" id="UP001164286"/>
    </source>
</evidence>
<gene>
    <name evidence="2" type="ORF">MKK02DRAFT_41780</name>
</gene>
<evidence type="ECO:0000256" key="1">
    <source>
        <dbReference type="SAM" id="MobiDB-lite"/>
    </source>
</evidence>
<dbReference type="Proteomes" id="UP001164286">
    <property type="component" value="Unassembled WGS sequence"/>
</dbReference>
<organism evidence="2 3">
    <name type="scientific">Dioszegia hungarica</name>
    <dbReference type="NCBI Taxonomy" id="4972"/>
    <lineage>
        <taxon>Eukaryota</taxon>
        <taxon>Fungi</taxon>
        <taxon>Dikarya</taxon>
        <taxon>Basidiomycota</taxon>
        <taxon>Agaricomycotina</taxon>
        <taxon>Tremellomycetes</taxon>
        <taxon>Tremellales</taxon>
        <taxon>Bulleribasidiaceae</taxon>
        <taxon>Dioszegia</taxon>
    </lineage>
</organism>
<accession>A0AA38HGX2</accession>
<name>A0AA38HGX2_9TREE</name>
<dbReference type="GeneID" id="77730906"/>
<comment type="caution">
    <text evidence="2">The sequence shown here is derived from an EMBL/GenBank/DDBJ whole genome shotgun (WGS) entry which is preliminary data.</text>
</comment>
<reference evidence="2" key="1">
    <citation type="journal article" date="2022" name="G3 (Bethesda)">
        <title>High quality genome of the basidiomycete yeast Dioszegia hungarica PDD-24b-2 isolated from cloud water.</title>
        <authorList>
            <person name="Jarrige D."/>
            <person name="Haridas S."/>
            <person name="Bleykasten-Grosshans C."/>
            <person name="Joly M."/>
            <person name="Nadalig T."/>
            <person name="Sancelme M."/>
            <person name="Vuilleumier S."/>
            <person name="Grigoriev I.V."/>
            <person name="Amato P."/>
            <person name="Bringel F."/>
        </authorList>
    </citation>
    <scope>NUCLEOTIDE SEQUENCE</scope>
    <source>
        <strain evidence="2">PDD-24b-2</strain>
    </source>
</reference>
<dbReference type="EMBL" id="JAKWFO010000002">
    <property type="protein sequence ID" value="KAI9638754.1"/>
    <property type="molecule type" value="Genomic_DNA"/>
</dbReference>
<sequence>MSSLSDARSRVWRMPPVNIPGHVCLTSPTGRRLGSHPDFPGSTVQLDHLFVFKKPGNTVDELDIDTTFIAGTDNKGLDEMTDGELSKRGWPNTGGLDDKTVSTRATAFQQMADVLRDGSPDQYISAEQAIMSALTELGLTDVLSLKPEDPYSAVPAPSGVAMFFQGDGGFEVKDEERRLIGVNARSCISYSPESKQWESGVCIHDSRLDRLDTQEQDWP</sequence>